<dbReference type="PANTHER" id="PTHR33843:SF4">
    <property type="entry name" value="ASCORBATE-SPECIFIC PTS SYSTEM EIIC COMPONENT"/>
    <property type="match status" value="1"/>
</dbReference>
<organism evidence="15 17">
    <name type="scientific">Salmonella enterica subsp. arizonae</name>
    <dbReference type="NCBI Taxonomy" id="59203"/>
    <lineage>
        <taxon>Bacteria</taxon>
        <taxon>Pseudomonadati</taxon>
        <taxon>Pseudomonadota</taxon>
        <taxon>Gammaproteobacteria</taxon>
        <taxon>Enterobacterales</taxon>
        <taxon>Enterobacteriaceae</taxon>
        <taxon>Salmonella</taxon>
    </lineage>
</organism>
<evidence type="ECO:0000256" key="12">
    <source>
        <dbReference type="ARBA" id="ARBA00039702"/>
    </source>
</evidence>
<evidence type="ECO:0000256" key="8">
    <source>
        <dbReference type="ARBA" id="ARBA00022989"/>
    </source>
</evidence>
<protein>
    <recommendedName>
        <fullName evidence="12">Ascorbate-specific PTS system EIIC component</fullName>
    </recommendedName>
    <alternativeName>
        <fullName evidence="13">Ascorbate-specific permease IIC component UlaA</fullName>
    </alternativeName>
</protein>
<evidence type="ECO:0000256" key="9">
    <source>
        <dbReference type="ARBA" id="ARBA00023136"/>
    </source>
</evidence>
<gene>
    <name evidence="15" type="ORF">NCTC7295_03654</name>
    <name evidence="16" type="ORF">NCTC7303_00848</name>
</gene>
<accession>A0A379S937</accession>
<evidence type="ECO:0000256" key="14">
    <source>
        <dbReference type="SAM" id="Phobius"/>
    </source>
</evidence>
<evidence type="ECO:0000256" key="2">
    <source>
        <dbReference type="ARBA" id="ARBA00011738"/>
    </source>
</evidence>
<dbReference type="SUPFAM" id="SSF53649">
    <property type="entry name" value="Alkaline phosphatase-like"/>
    <property type="match status" value="1"/>
</dbReference>
<keyword evidence="9 14" id="KW-0472">Membrane</keyword>
<evidence type="ECO:0000256" key="13">
    <source>
        <dbReference type="ARBA" id="ARBA00042859"/>
    </source>
</evidence>
<evidence type="ECO:0000256" key="1">
    <source>
        <dbReference type="ARBA" id="ARBA00004651"/>
    </source>
</evidence>
<evidence type="ECO:0000313" key="17">
    <source>
        <dbReference type="Proteomes" id="UP000254124"/>
    </source>
</evidence>
<dbReference type="EMBL" id="UGXC01000002">
    <property type="protein sequence ID" value="SUG28705.1"/>
    <property type="molecule type" value="Genomic_DNA"/>
</dbReference>
<evidence type="ECO:0000256" key="5">
    <source>
        <dbReference type="ARBA" id="ARBA00022597"/>
    </source>
</evidence>
<feature type="transmembrane region" description="Helical" evidence="14">
    <location>
        <begin position="12"/>
        <end position="36"/>
    </location>
</feature>
<evidence type="ECO:0000313" key="15">
    <source>
        <dbReference type="EMBL" id="SUG15964.1"/>
    </source>
</evidence>
<keyword evidence="6" id="KW-0598">Phosphotransferase system</keyword>
<dbReference type="PANTHER" id="PTHR33843">
    <property type="entry name" value="ASCORBATE-SPECIFIC PTS SYSTEM EIIC COMPONENT"/>
    <property type="match status" value="1"/>
</dbReference>
<dbReference type="Pfam" id="PF03611">
    <property type="entry name" value="EIIC-GAT"/>
    <property type="match status" value="1"/>
</dbReference>
<evidence type="ECO:0000256" key="10">
    <source>
        <dbReference type="ARBA" id="ARBA00037387"/>
    </source>
</evidence>
<dbReference type="InterPro" id="IPR004703">
    <property type="entry name" value="PTS_sugar-sp_permease"/>
</dbReference>
<dbReference type="GO" id="GO:0005886">
    <property type="term" value="C:plasma membrane"/>
    <property type="evidence" value="ECO:0007669"/>
    <property type="project" value="UniProtKB-SubCell"/>
</dbReference>
<proteinExistence type="inferred from homology"/>
<evidence type="ECO:0000256" key="7">
    <source>
        <dbReference type="ARBA" id="ARBA00022692"/>
    </source>
</evidence>
<comment type="similarity">
    <text evidence="11">Belongs to the UlaA family.</text>
</comment>
<dbReference type="InterPro" id="IPR051562">
    <property type="entry name" value="Ascorbate-PTS_EIIC"/>
</dbReference>
<evidence type="ECO:0000313" key="16">
    <source>
        <dbReference type="EMBL" id="SUG28705.1"/>
    </source>
</evidence>
<evidence type="ECO:0000313" key="18">
    <source>
        <dbReference type="Proteomes" id="UP000255443"/>
    </source>
</evidence>
<reference evidence="17 18" key="1">
    <citation type="submission" date="2018-06" db="EMBL/GenBank/DDBJ databases">
        <authorList>
            <consortium name="Pathogen Informatics"/>
            <person name="Doyle S."/>
        </authorList>
    </citation>
    <scope>NUCLEOTIDE SEQUENCE [LARGE SCALE GENOMIC DNA]</scope>
    <source>
        <strain evidence="15 17">NCTC7295</strain>
        <strain evidence="16 18">NCTC7303</strain>
    </source>
</reference>
<evidence type="ECO:0000256" key="3">
    <source>
        <dbReference type="ARBA" id="ARBA00022448"/>
    </source>
</evidence>
<dbReference type="Proteomes" id="UP000254124">
    <property type="component" value="Unassembled WGS sequence"/>
</dbReference>
<keyword evidence="7 14" id="KW-0812">Transmembrane</keyword>
<dbReference type="EMBL" id="UGWZ01000001">
    <property type="protein sequence ID" value="SUG15964.1"/>
    <property type="molecule type" value="Genomic_DNA"/>
</dbReference>
<keyword evidence="4" id="KW-1003">Cell membrane</keyword>
<evidence type="ECO:0000256" key="11">
    <source>
        <dbReference type="ARBA" id="ARBA00038218"/>
    </source>
</evidence>
<sequence>MEGVQTMFAKFIDVIQTFLTEPAILIGILVGVGYALDKKTPIKIITGMISAMVGLMMVLFGGFQFSATFKPLAKVIASDEPVREGALFGVFSGHVNVTDGRYVYMRAAQPGREHDIANYTLMPIKMNARYDVDELGKLSLAPPFNFTKGLQVLRIPAREKYKGVNSFGHLLFDLRDDPQQQHPIHDEAIEARMINLLIRLMKENDAPAEQYRRLGLDVV</sequence>
<comment type="subcellular location">
    <subcellularLocation>
        <location evidence="1">Cell membrane</location>
        <topology evidence="1">Multi-pass membrane protein</topology>
    </subcellularLocation>
</comment>
<dbReference type="InterPro" id="IPR017850">
    <property type="entry name" value="Alkaline_phosphatase_core_sf"/>
</dbReference>
<keyword evidence="3" id="KW-0813">Transport</keyword>
<dbReference type="GO" id="GO:0009401">
    <property type="term" value="P:phosphoenolpyruvate-dependent sugar phosphotransferase system"/>
    <property type="evidence" value="ECO:0007669"/>
    <property type="project" value="UniProtKB-KW"/>
</dbReference>
<evidence type="ECO:0000256" key="6">
    <source>
        <dbReference type="ARBA" id="ARBA00022683"/>
    </source>
</evidence>
<dbReference type="Proteomes" id="UP000255443">
    <property type="component" value="Unassembled WGS sequence"/>
</dbReference>
<keyword evidence="5" id="KW-0762">Sugar transport</keyword>
<keyword evidence="8 14" id="KW-1133">Transmembrane helix</keyword>
<feature type="transmembrane region" description="Helical" evidence="14">
    <location>
        <begin position="42"/>
        <end position="63"/>
    </location>
</feature>
<dbReference type="AlphaFoldDB" id="A0A379S937"/>
<evidence type="ECO:0000256" key="4">
    <source>
        <dbReference type="ARBA" id="ARBA00022475"/>
    </source>
</evidence>
<comment type="function">
    <text evidence="10">The phosphoenolpyruvate-dependent sugar phosphotransferase system (sugar PTS), a major carbohydrate active transport system, catalyzes the phosphorylation of incoming sugar substrates concomitantly with their translocation across the cell membrane. The enzyme II UlaABC PTS system is involved in ascorbate transport.</text>
</comment>
<comment type="subunit">
    <text evidence="2">Homodimer.</text>
</comment>
<name>A0A379S937_SALER</name>